<evidence type="ECO:0000313" key="2">
    <source>
        <dbReference type="EMBL" id="MFA0812769.1"/>
    </source>
</evidence>
<keyword evidence="3" id="KW-1185">Reference proteome</keyword>
<proteinExistence type="predicted"/>
<dbReference type="CDD" id="cd02231">
    <property type="entry name" value="cupin_BLL6423-like"/>
    <property type="match status" value="1"/>
</dbReference>
<reference evidence="2 3" key="1">
    <citation type="submission" date="2024-08" db="EMBL/GenBank/DDBJ databases">
        <authorList>
            <person name="Ishaq N."/>
        </authorList>
    </citation>
    <scope>NUCLEOTIDE SEQUENCE [LARGE SCALE GENOMIC DNA]</scope>
    <source>
        <strain evidence="2 3">DSM 18651</strain>
    </source>
</reference>
<accession>A0ABV4P449</accession>
<dbReference type="Proteomes" id="UP001569428">
    <property type="component" value="Unassembled WGS sequence"/>
</dbReference>
<sequence>MGLNLRRIVTGHDSTGKPVVVLDDEGKHISTWRPHMHQQQLWTTTDLPVELDDGNTDKGAREVGTTIPGGSVFKVVEFGPGVTPRVHRTDSIDYAIVLSGEIDMELGEGKAVHLKDGDVLVQRATIHNWVNRYSKPCRIAFVLISTVGQTAIG</sequence>
<evidence type="ECO:0000313" key="3">
    <source>
        <dbReference type="Proteomes" id="UP001569428"/>
    </source>
</evidence>
<feature type="domain" description="Cupin type-2" evidence="1">
    <location>
        <begin position="75"/>
        <end position="142"/>
    </location>
</feature>
<dbReference type="Pfam" id="PF07883">
    <property type="entry name" value="Cupin_2"/>
    <property type="match status" value="1"/>
</dbReference>
<dbReference type="InterPro" id="IPR011051">
    <property type="entry name" value="RmlC_Cupin_sf"/>
</dbReference>
<gene>
    <name evidence="2" type="ORF">ACCI49_17790</name>
</gene>
<dbReference type="PANTHER" id="PTHR36156">
    <property type="entry name" value="SLR2101 PROTEIN"/>
    <property type="match status" value="1"/>
</dbReference>
<dbReference type="InterPro" id="IPR014710">
    <property type="entry name" value="RmlC-like_jellyroll"/>
</dbReference>
<dbReference type="PANTHER" id="PTHR36156:SF2">
    <property type="entry name" value="CUPIN TYPE-2 DOMAIN-CONTAINING PROTEIN"/>
    <property type="match status" value="1"/>
</dbReference>
<evidence type="ECO:0000259" key="1">
    <source>
        <dbReference type="Pfam" id="PF07883"/>
    </source>
</evidence>
<protein>
    <submittedName>
        <fullName evidence="2">Cupin domain-containing protein</fullName>
    </submittedName>
</protein>
<dbReference type="EMBL" id="JBGMEK010000053">
    <property type="protein sequence ID" value="MFA0812769.1"/>
    <property type="molecule type" value="Genomic_DNA"/>
</dbReference>
<dbReference type="SUPFAM" id="SSF51182">
    <property type="entry name" value="RmlC-like cupins"/>
    <property type="match status" value="1"/>
</dbReference>
<comment type="caution">
    <text evidence="2">The sequence shown here is derived from an EMBL/GenBank/DDBJ whole genome shotgun (WGS) entry which is preliminary data.</text>
</comment>
<dbReference type="InterPro" id="IPR047142">
    <property type="entry name" value="OryJ/VirC-like"/>
</dbReference>
<name>A0ABV4P449_9GAMM</name>
<dbReference type="Gene3D" id="2.60.120.10">
    <property type="entry name" value="Jelly Rolls"/>
    <property type="match status" value="1"/>
</dbReference>
<dbReference type="InterPro" id="IPR013096">
    <property type="entry name" value="Cupin_2"/>
</dbReference>
<organism evidence="2 3">
    <name type="scientific">Microbulbifer epialgicus</name>
    <dbReference type="NCBI Taxonomy" id="393907"/>
    <lineage>
        <taxon>Bacteria</taxon>
        <taxon>Pseudomonadati</taxon>
        <taxon>Pseudomonadota</taxon>
        <taxon>Gammaproteobacteria</taxon>
        <taxon>Cellvibrionales</taxon>
        <taxon>Microbulbiferaceae</taxon>
        <taxon>Microbulbifer</taxon>
    </lineage>
</organism>
<dbReference type="RefSeq" id="WP_371840489.1">
    <property type="nucleotide sequence ID" value="NZ_JBGMEK010000053.1"/>
</dbReference>